<keyword evidence="6 11" id="KW-1133">Transmembrane helix</keyword>
<dbReference type="InterPro" id="IPR010989">
    <property type="entry name" value="SNARE"/>
</dbReference>
<dbReference type="GO" id="GO:0006886">
    <property type="term" value="P:intracellular protein transport"/>
    <property type="evidence" value="ECO:0007669"/>
    <property type="project" value="InterPro"/>
</dbReference>
<evidence type="ECO:0000256" key="9">
    <source>
        <dbReference type="ARBA" id="ARBA00023136"/>
    </source>
</evidence>
<dbReference type="SMART" id="SM00397">
    <property type="entry name" value="t_SNARE"/>
    <property type="match status" value="1"/>
</dbReference>
<evidence type="ECO:0000256" key="3">
    <source>
        <dbReference type="ARBA" id="ARBA00022448"/>
    </source>
</evidence>
<dbReference type="PANTHER" id="PTHR19957:SF83">
    <property type="entry name" value="SYNTAXIN-16"/>
    <property type="match status" value="1"/>
</dbReference>
<keyword evidence="3" id="KW-0813">Transport</keyword>
<dbReference type="InterPro" id="IPR006012">
    <property type="entry name" value="Syntaxin/epimorphin_CS"/>
</dbReference>
<name>A0AA35J781_SACUV</name>
<dbReference type="PANTHER" id="PTHR19957">
    <property type="entry name" value="SYNTAXIN"/>
    <property type="match status" value="1"/>
</dbReference>
<dbReference type="InterPro" id="IPR000727">
    <property type="entry name" value="T_SNARE_dom"/>
</dbReference>
<dbReference type="EMBL" id="OX365926">
    <property type="protein sequence ID" value="CAI4051346.1"/>
    <property type="molecule type" value="Genomic_DNA"/>
</dbReference>
<dbReference type="Proteomes" id="UP001162090">
    <property type="component" value="Chromosome 15"/>
</dbReference>
<evidence type="ECO:0000313" key="13">
    <source>
        <dbReference type="EMBL" id="CAI4051346.1"/>
    </source>
</evidence>
<accession>A0AA35J781</accession>
<evidence type="ECO:0000256" key="1">
    <source>
        <dbReference type="ARBA" id="ARBA00004409"/>
    </source>
</evidence>
<reference evidence="13" key="1">
    <citation type="submission" date="2022-10" db="EMBL/GenBank/DDBJ databases">
        <authorList>
            <person name="Byrne P K."/>
        </authorList>
    </citation>
    <scope>NUCLEOTIDE SEQUENCE</scope>
    <source>
        <strain evidence="13">CBS7001</strain>
    </source>
</reference>
<dbReference type="PROSITE" id="PS50192">
    <property type="entry name" value="T_SNARE"/>
    <property type="match status" value="1"/>
</dbReference>
<dbReference type="CDD" id="cd15845">
    <property type="entry name" value="SNARE_syntaxin16"/>
    <property type="match status" value="1"/>
</dbReference>
<keyword evidence="7" id="KW-0333">Golgi apparatus</keyword>
<keyword evidence="4 11" id="KW-0812">Transmembrane</keyword>
<keyword evidence="8" id="KW-0175">Coiled coil</keyword>
<feature type="transmembrane region" description="Helical" evidence="11">
    <location>
        <begin position="318"/>
        <end position="335"/>
    </location>
</feature>
<evidence type="ECO:0000256" key="6">
    <source>
        <dbReference type="ARBA" id="ARBA00022989"/>
    </source>
</evidence>
<evidence type="ECO:0000256" key="7">
    <source>
        <dbReference type="ARBA" id="ARBA00023034"/>
    </source>
</evidence>
<dbReference type="GO" id="GO:0005484">
    <property type="term" value="F:SNAP receptor activity"/>
    <property type="evidence" value="ECO:0007669"/>
    <property type="project" value="InterPro"/>
</dbReference>
<evidence type="ECO:0000256" key="8">
    <source>
        <dbReference type="ARBA" id="ARBA00023054"/>
    </source>
</evidence>
<dbReference type="GO" id="GO:0000139">
    <property type="term" value="C:Golgi membrane"/>
    <property type="evidence" value="ECO:0007669"/>
    <property type="project" value="UniProtKB-SubCell"/>
</dbReference>
<dbReference type="AlphaFoldDB" id="A0AA35J781"/>
<dbReference type="PROSITE" id="PS00914">
    <property type="entry name" value="SYNTAXIN"/>
    <property type="match status" value="1"/>
</dbReference>
<dbReference type="SUPFAM" id="SSF47661">
    <property type="entry name" value="t-snare proteins"/>
    <property type="match status" value="1"/>
</dbReference>
<sequence>MFRDRTNLFLSYRRTFPHNITIPSGKAPLSDDRDIEMGSYPMADMSHDISARLMDEQDGKRGSSGDALPPIFIDIAQDVDDYLLEVRRLSEQLAKVYRKNSLPGFEDKSHDEALIEDLSFKVIQMLQRCYGVMKRLKTIFNSQFVDGKQLSREELIILDNLQKTYAEKIQTESNKFRVLQNNYLKFLNKDDLKPIRNTKLNTEDTLLFDEEEEAAREKREGLDIEDYSKRTLQRQQQLHDTSAEAYLRERDEEITQLARGVLEVSTIFREMQDLVIDQGTIVDRIDYNLENTVVELKSADKELNKATHYQKRTQKCKVILLLTLCVITLFFFVMLKPHGSGGGGGGRHGNNNNNNNNNDNNNNNNNNGNNNNNNGGSGSSSNNSEENNELPSTIEVTEPENRVLLHML</sequence>
<dbReference type="FunFam" id="1.20.58.70:FF:000030">
    <property type="entry name" value="TLG2p Syntaxin-like t-SNARE"/>
    <property type="match status" value="1"/>
</dbReference>
<dbReference type="GO" id="GO:0006906">
    <property type="term" value="P:vesicle fusion"/>
    <property type="evidence" value="ECO:0007669"/>
    <property type="project" value="TreeGrafter"/>
</dbReference>
<protein>
    <recommendedName>
        <fullName evidence="12">t-SNARE coiled-coil homology domain-containing protein</fullName>
    </recommendedName>
</protein>
<feature type="compositionally biased region" description="Low complexity" evidence="10">
    <location>
        <begin position="349"/>
        <end position="385"/>
    </location>
</feature>
<dbReference type="GO" id="GO:0031201">
    <property type="term" value="C:SNARE complex"/>
    <property type="evidence" value="ECO:0007669"/>
    <property type="project" value="TreeGrafter"/>
</dbReference>
<feature type="region of interest" description="Disordered" evidence="10">
    <location>
        <begin position="341"/>
        <end position="400"/>
    </location>
</feature>
<feature type="domain" description="T-SNARE coiled-coil homology" evidence="12">
    <location>
        <begin position="244"/>
        <end position="306"/>
    </location>
</feature>
<evidence type="ECO:0000256" key="2">
    <source>
        <dbReference type="ARBA" id="ARBA00009063"/>
    </source>
</evidence>
<evidence type="ECO:0000256" key="10">
    <source>
        <dbReference type="SAM" id="MobiDB-lite"/>
    </source>
</evidence>
<dbReference type="Pfam" id="PF05739">
    <property type="entry name" value="SNARE"/>
    <property type="match status" value="1"/>
</dbReference>
<comment type="similarity">
    <text evidence="2">Belongs to the syntaxin family.</text>
</comment>
<dbReference type="InterPro" id="IPR045242">
    <property type="entry name" value="Syntaxin"/>
</dbReference>
<proteinExistence type="inferred from homology"/>
<evidence type="ECO:0000256" key="11">
    <source>
        <dbReference type="SAM" id="Phobius"/>
    </source>
</evidence>
<dbReference type="Gene3D" id="1.20.58.70">
    <property type="match status" value="1"/>
</dbReference>
<evidence type="ECO:0000259" key="12">
    <source>
        <dbReference type="PROSITE" id="PS50192"/>
    </source>
</evidence>
<gene>
    <name evidence="13" type="primary">SUVC15G1340</name>
    <name evidence="13" type="ORF">SUVC_15G1340</name>
</gene>
<organism evidence="13 14">
    <name type="scientific">Saccharomyces uvarum</name>
    <name type="common">Yeast</name>
    <name type="synonym">Saccharomyces bayanus var. uvarum</name>
    <dbReference type="NCBI Taxonomy" id="230603"/>
    <lineage>
        <taxon>Eukaryota</taxon>
        <taxon>Fungi</taxon>
        <taxon>Dikarya</taxon>
        <taxon>Ascomycota</taxon>
        <taxon>Saccharomycotina</taxon>
        <taxon>Saccharomycetes</taxon>
        <taxon>Saccharomycetales</taxon>
        <taxon>Saccharomycetaceae</taxon>
        <taxon>Saccharomyces</taxon>
    </lineage>
</organism>
<dbReference type="GO" id="GO:0048278">
    <property type="term" value="P:vesicle docking"/>
    <property type="evidence" value="ECO:0007669"/>
    <property type="project" value="TreeGrafter"/>
</dbReference>
<evidence type="ECO:0000256" key="5">
    <source>
        <dbReference type="ARBA" id="ARBA00022927"/>
    </source>
</evidence>
<evidence type="ECO:0000313" key="14">
    <source>
        <dbReference type="Proteomes" id="UP001162090"/>
    </source>
</evidence>
<evidence type="ECO:0000256" key="4">
    <source>
        <dbReference type="ARBA" id="ARBA00022692"/>
    </source>
</evidence>
<dbReference type="GO" id="GO:0000149">
    <property type="term" value="F:SNARE binding"/>
    <property type="evidence" value="ECO:0007669"/>
    <property type="project" value="TreeGrafter"/>
</dbReference>
<keyword evidence="5" id="KW-0653">Protein transport</keyword>
<keyword evidence="9 11" id="KW-0472">Membrane</keyword>
<comment type="subcellular location">
    <subcellularLocation>
        <location evidence="1">Golgi apparatus membrane</location>
        <topology evidence="1">Single-pass type IV membrane protein</topology>
    </subcellularLocation>
</comment>